<evidence type="ECO:0000313" key="4">
    <source>
        <dbReference type="Proteomes" id="UP000316252"/>
    </source>
</evidence>
<feature type="region of interest" description="Disordered" evidence="1">
    <location>
        <begin position="1"/>
        <end position="24"/>
    </location>
</feature>
<feature type="region of interest" description="Disordered" evidence="1">
    <location>
        <begin position="214"/>
        <end position="235"/>
    </location>
</feature>
<dbReference type="Pfam" id="PF12840">
    <property type="entry name" value="HTH_20"/>
    <property type="match status" value="1"/>
</dbReference>
<dbReference type="EMBL" id="VHQG01000004">
    <property type="protein sequence ID" value="TPW74543.1"/>
    <property type="molecule type" value="Genomic_DNA"/>
</dbReference>
<gene>
    <name evidence="3" type="ORF">FJ657_13155</name>
</gene>
<dbReference type="RefSeq" id="WP_141164181.1">
    <property type="nucleotide sequence ID" value="NZ_VHQG01000004.1"/>
</dbReference>
<dbReference type="SUPFAM" id="SSF46785">
    <property type="entry name" value="Winged helix' DNA-binding domain"/>
    <property type="match status" value="1"/>
</dbReference>
<evidence type="ECO:0000313" key="3">
    <source>
        <dbReference type="EMBL" id="TPW74543.1"/>
    </source>
</evidence>
<sequence>MTSTDPDDGSASAADAAPGADAAPTAGAAVGRTLDATALKAYAHPLRVAIVDVLSTFGPATASGLGERLGESSGSTSYHLRQLEKHGFVREVEGRGTARERWWERVPGGISLNPDAFRAGGGMRAASELIQAEWERSRRRLLDEFLTHGDELGEKWIDRATISTANLRLTGPQLAQLSKRLMEVVDEFVVTYRDSTEPGSRPVQAQLNVFPIMGGDVTPGDDSDSTTDTHDRKEG</sequence>
<dbReference type="SMART" id="SM00418">
    <property type="entry name" value="HTH_ARSR"/>
    <property type="match status" value="1"/>
</dbReference>
<name>A0A506XY56_9MICO</name>
<dbReference type="Gene3D" id="1.10.10.10">
    <property type="entry name" value="Winged helix-like DNA-binding domain superfamily/Winged helix DNA-binding domain"/>
    <property type="match status" value="1"/>
</dbReference>
<reference evidence="3 4" key="1">
    <citation type="submission" date="2019-06" db="EMBL/GenBank/DDBJ databases">
        <authorList>
            <person name="Li F."/>
        </authorList>
    </citation>
    <scope>NUCLEOTIDE SEQUENCE [LARGE SCALE GENOMIC DNA]</scope>
    <source>
        <strain evidence="3 4">10F1D-1</strain>
    </source>
</reference>
<feature type="compositionally biased region" description="Low complexity" evidence="1">
    <location>
        <begin position="9"/>
        <end position="24"/>
    </location>
</feature>
<feature type="domain" description="HTH arsR-type" evidence="2">
    <location>
        <begin position="37"/>
        <end position="128"/>
    </location>
</feature>
<dbReference type="InterPro" id="IPR036388">
    <property type="entry name" value="WH-like_DNA-bd_sf"/>
</dbReference>
<evidence type="ECO:0000259" key="2">
    <source>
        <dbReference type="SMART" id="SM00418"/>
    </source>
</evidence>
<dbReference type="CDD" id="cd00090">
    <property type="entry name" value="HTH_ARSR"/>
    <property type="match status" value="1"/>
</dbReference>
<dbReference type="Proteomes" id="UP000316252">
    <property type="component" value="Unassembled WGS sequence"/>
</dbReference>
<proteinExistence type="predicted"/>
<dbReference type="AlphaFoldDB" id="A0A506XY56"/>
<protein>
    <submittedName>
        <fullName evidence="3">Helix-turn-helix transcriptional regulator</fullName>
    </submittedName>
</protein>
<dbReference type="OrthoDB" id="7945987at2"/>
<evidence type="ECO:0000256" key="1">
    <source>
        <dbReference type="SAM" id="MobiDB-lite"/>
    </source>
</evidence>
<dbReference type="InterPro" id="IPR001845">
    <property type="entry name" value="HTH_ArsR_DNA-bd_dom"/>
</dbReference>
<dbReference type="InterPro" id="IPR036390">
    <property type="entry name" value="WH_DNA-bd_sf"/>
</dbReference>
<dbReference type="GO" id="GO:0003700">
    <property type="term" value="F:DNA-binding transcription factor activity"/>
    <property type="evidence" value="ECO:0007669"/>
    <property type="project" value="InterPro"/>
</dbReference>
<dbReference type="InterPro" id="IPR011991">
    <property type="entry name" value="ArsR-like_HTH"/>
</dbReference>
<keyword evidence="4" id="KW-1185">Reference proteome</keyword>
<comment type="caution">
    <text evidence="3">The sequence shown here is derived from an EMBL/GenBank/DDBJ whole genome shotgun (WGS) entry which is preliminary data.</text>
</comment>
<accession>A0A506XY56</accession>
<organism evidence="3 4">
    <name type="scientific">Schumannella soli</name>
    <dbReference type="NCBI Taxonomy" id="2590779"/>
    <lineage>
        <taxon>Bacteria</taxon>
        <taxon>Bacillati</taxon>
        <taxon>Actinomycetota</taxon>
        <taxon>Actinomycetes</taxon>
        <taxon>Micrococcales</taxon>
        <taxon>Microbacteriaceae</taxon>
        <taxon>Schumannella</taxon>
    </lineage>
</organism>